<evidence type="ECO:0000313" key="3">
    <source>
        <dbReference type="EMBL" id="ABF11112.1"/>
    </source>
</evidence>
<keyword evidence="3" id="KW-0614">Plasmid</keyword>
<dbReference type="InterPro" id="IPR009739">
    <property type="entry name" value="LprI-like_N"/>
</dbReference>
<dbReference type="eggNOG" id="ENOG5030YMT">
    <property type="taxonomic scope" value="Bacteria"/>
</dbReference>
<evidence type="ECO:0000256" key="1">
    <source>
        <dbReference type="SAM" id="SignalP"/>
    </source>
</evidence>
<gene>
    <name evidence="3" type="ordered locus">Rmet_4245</name>
</gene>
<keyword evidence="4" id="KW-1185">Reference proteome</keyword>
<dbReference type="EMBL" id="CP000353">
    <property type="protein sequence ID" value="ABF11112.1"/>
    <property type="molecule type" value="Genomic_DNA"/>
</dbReference>
<dbReference type="HOGENOM" id="CLU_1748164_0_0_4"/>
<name>Q1LFG4_CUPMC</name>
<geneLocation type="plasmid" evidence="3 4">
    <name>megaplasmid</name>
</geneLocation>
<accession>Q1LFG4</accession>
<protein>
    <recommendedName>
        <fullName evidence="2">Lysozyme inhibitor LprI-like N-terminal domain-containing protein</fullName>
    </recommendedName>
</protein>
<evidence type="ECO:0000313" key="4">
    <source>
        <dbReference type="Proteomes" id="UP000002429"/>
    </source>
</evidence>
<feature type="chain" id="PRO_5004193412" description="Lysozyme inhibitor LprI-like N-terminal domain-containing protein" evidence="1">
    <location>
        <begin position="26"/>
        <end position="144"/>
    </location>
</feature>
<dbReference type="Proteomes" id="UP000002429">
    <property type="component" value="Plasmid megaplasmid"/>
</dbReference>
<sequence>MKTNVLHQVAAGFVFAAMCTQTALAGTTAETLYKQCAAKETNAEQRECYPAAVRQSEVELVAAEKKARAAMVDLERESEGSRSLQPVMAFDKAERAYRAFRTAESNRVVASYGSGNGGGLASYKATIEMNLTRIKQLQGESGGR</sequence>
<dbReference type="Pfam" id="PF07007">
    <property type="entry name" value="LprI"/>
    <property type="match status" value="1"/>
</dbReference>
<dbReference type="RefSeq" id="WP_011518736.1">
    <property type="nucleotide sequence ID" value="NC_007974.2"/>
</dbReference>
<feature type="signal peptide" evidence="1">
    <location>
        <begin position="1"/>
        <end position="25"/>
    </location>
</feature>
<dbReference type="KEGG" id="rme:Rmet_4245"/>
<organism evidence="3 4">
    <name type="scientific">Cupriavidus metallidurans (strain ATCC 43123 / DSM 2839 / NBRC 102507 / CH34)</name>
    <name type="common">Ralstonia metallidurans</name>
    <dbReference type="NCBI Taxonomy" id="266264"/>
    <lineage>
        <taxon>Bacteria</taxon>
        <taxon>Pseudomonadati</taxon>
        <taxon>Pseudomonadota</taxon>
        <taxon>Betaproteobacteria</taxon>
        <taxon>Burkholderiales</taxon>
        <taxon>Burkholderiaceae</taxon>
        <taxon>Cupriavidus</taxon>
    </lineage>
</organism>
<dbReference type="AlphaFoldDB" id="Q1LFG4"/>
<evidence type="ECO:0000259" key="2">
    <source>
        <dbReference type="Pfam" id="PF07007"/>
    </source>
</evidence>
<dbReference type="Gene3D" id="1.20.1270.180">
    <property type="match status" value="1"/>
</dbReference>
<feature type="domain" description="Lysozyme inhibitor LprI-like N-terminal" evidence="2">
    <location>
        <begin position="36"/>
        <end position="137"/>
    </location>
</feature>
<reference evidence="4" key="1">
    <citation type="journal article" date="2010" name="PLoS ONE">
        <title>The complete genome sequence of Cupriavidus metallidurans strain CH34, a master survivalist in harsh and anthropogenic environments.</title>
        <authorList>
            <person name="Janssen P.J."/>
            <person name="Van Houdt R."/>
            <person name="Moors H."/>
            <person name="Monsieurs P."/>
            <person name="Morin N."/>
            <person name="Michaux A."/>
            <person name="Benotmane M.A."/>
            <person name="Leys N."/>
            <person name="Vallaeys T."/>
            <person name="Lapidus A."/>
            <person name="Monchy S."/>
            <person name="Medigue C."/>
            <person name="Taghavi S."/>
            <person name="McCorkle S."/>
            <person name="Dunn J."/>
            <person name="van der Lelie D."/>
            <person name="Mergeay M."/>
        </authorList>
    </citation>
    <scope>NUCLEOTIDE SEQUENCE [LARGE SCALE GENOMIC DNA]</scope>
    <source>
        <strain evidence="4">ATCC 43123 / DSM 2839 / NBRC 102507 / CH34</strain>
    </source>
</reference>
<keyword evidence="1" id="KW-0732">Signal</keyword>
<proteinExistence type="predicted"/>